<feature type="binding site" evidence="5">
    <location>
        <position position="81"/>
    </location>
    <ligand>
        <name>Zn(2+)</name>
        <dbReference type="ChEBI" id="CHEBI:29105"/>
        <label>1</label>
        <note>catalytic</note>
    </ligand>
</feature>
<dbReference type="Gene3D" id="3.60.15.10">
    <property type="entry name" value="Ribonuclease Z/Hydroxyacylglutathione hydrolase-like"/>
    <property type="match status" value="1"/>
</dbReference>
<evidence type="ECO:0000313" key="8">
    <source>
        <dbReference type="Proteomes" id="UP001595898"/>
    </source>
</evidence>
<dbReference type="Gene3D" id="3.40.50.10710">
    <property type="entry name" value="Metallo-hydrolase/oxidoreductase"/>
    <property type="match status" value="1"/>
</dbReference>
<dbReference type="CDD" id="cd07714">
    <property type="entry name" value="RNaseJ_MBL-fold"/>
    <property type="match status" value="1"/>
</dbReference>
<keyword evidence="5" id="KW-0862">Zinc</keyword>
<dbReference type="PANTHER" id="PTHR43694:SF1">
    <property type="entry name" value="RIBONUCLEASE J"/>
    <property type="match status" value="1"/>
</dbReference>
<organism evidence="7 8">
    <name type="scientific">Halosolutus amylolyticus</name>
    <dbReference type="NCBI Taxonomy" id="2932267"/>
    <lineage>
        <taxon>Archaea</taxon>
        <taxon>Methanobacteriati</taxon>
        <taxon>Methanobacteriota</taxon>
        <taxon>Stenosarchaea group</taxon>
        <taxon>Halobacteria</taxon>
        <taxon>Halobacteriales</taxon>
        <taxon>Natrialbaceae</taxon>
        <taxon>Halosolutus</taxon>
    </lineage>
</organism>
<keyword evidence="5" id="KW-0378">Hydrolase</keyword>
<accession>A0ABD5PUE1</accession>
<dbReference type="GO" id="GO:0006401">
    <property type="term" value="P:RNA catabolic process"/>
    <property type="evidence" value="ECO:0007669"/>
    <property type="project" value="UniProtKB-UniRule"/>
</dbReference>
<evidence type="ECO:0000256" key="1">
    <source>
        <dbReference type="ARBA" id="ARBA00022490"/>
    </source>
</evidence>
<dbReference type="GO" id="GO:0008270">
    <property type="term" value="F:zinc ion binding"/>
    <property type="evidence" value="ECO:0007669"/>
    <property type="project" value="UniProtKB-UniRule"/>
</dbReference>
<feature type="binding site" evidence="5">
    <location>
        <position position="174"/>
    </location>
    <ligand>
        <name>Zn(2+)</name>
        <dbReference type="ChEBI" id="CHEBI:29105"/>
        <label>1</label>
        <note>catalytic</note>
    </ligand>
</feature>
<dbReference type="RefSeq" id="WP_250141921.1">
    <property type="nucleotide sequence ID" value="NZ_JALIQP010000005.1"/>
</dbReference>
<keyword evidence="8" id="KW-1185">Reference proteome</keyword>
<reference evidence="7 8" key="1">
    <citation type="journal article" date="2019" name="Int. J. Syst. Evol. Microbiol.">
        <title>The Global Catalogue of Microorganisms (GCM) 10K type strain sequencing project: providing services to taxonomists for standard genome sequencing and annotation.</title>
        <authorList>
            <consortium name="The Broad Institute Genomics Platform"/>
            <consortium name="The Broad Institute Genome Sequencing Center for Infectious Disease"/>
            <person name="Wu L."/>
            <person name="Ma J."/>
        </authorList>
    </citation>
    <scope>NUCLEOTIDE SEQUENCE [LARGE SCALE GENOMIC DNA]</scope>
    <source>
        <strain evidence="7 8">WLHS5</strain>
    </source>
</reference>
<keyword evidence="2 5" id="KW-0540">Nuclease</keyword>
<feature type="domain" description="Metallo-beta-lactamase" evidence="6">
    <location>
        <begin position="15"/>
        <end position="225"/>
    </location>
</feature>
<dbReference type="Pfam" id="PF22505">
    <property type="entry name" value="RNase_J_b_CASP"/>
    <property type="match status" value="1"/>
</dbReference>
<protein>
    <recommendedName>
        <fullName evidence="5">Ribonuclease J</fullName>
        <shortName evidence="5">RNase J</shortName>
        <ecNumber evidence="5">3.1.-.-</ecNumber>
    </recommendedName>
</protein>
<evidence type="ECO:0000259" key="6">
    <source>
        <dbReference type="SMART" id="SM00849"/>
    </source>
</evidence>
<evidence type="ECO:0000256" key="4">
    <source>
        <dbReference type="ARBA" id="ARBA00022884"/>
    </source>
</evidence>
<dbReference type="InterPro" id="IPR055132">
    <property type="entry name" value="RNase_J_b_CASP"/>
</dbReference>
<dbReference type="GO" id="GO:0003723">
    <property type="term" value="F:RNA binding"/>
    <property type="evidence" value="ECO:0007669"/>
    <property type="project" value="UniProtKB-KW"/>
</dbReference>
<dbReference type="NCBIfam" id="TIGR00649">
    <property type="entry name" value="MG423"/>
    <property type="match status" value="1"/>
</dbReference>
<dbReference type="InterPro" id="IPR042173">
    <property type="entry name" value="RNase_J_2"/>
</dbReference>
<dbReference type="GO" id="GO:0005737">
    <property type="term" value="C:cytoplasm"/>
    <property type="evidence" value="ECO:0007669"/>
    <property type="project" value="UniProtKB-SubCell"/>
</dbReference>
<evidence type="ECO:0000256" key="3">
    <source>
        <dbReference type="ARBA" id="ARBA00022839"/>
    </source>
</evidence>
<gene>
    <name evidence="5" type="primary">rnj</name>
    <name evidence="7" type="ORF">ACFO5R_19195</name>
</gene>
<comment type="cofactor">
    <cofactor evidence="5">
        <name>Zn(2+)</name>
        <dbReference type="ChEBI" id="CHEBI:29105"/>
    </cofactor>
    <text evidence="5">Binds 2 Zn(2+) ions per subunit. It is not clear if Zn(2+) or Mg(2+) is physiologically important.</text>
</comment>
<dbReference type="AlphaFoldDB" id="A0ABD5PUE1"/>
<feature type="binding site" evidence="5">
    <location>
        <position position="409"/>
    </location>
    <ligand>
        <name>Zn(2+)</name>
        <dbReference type="ChEBI" id="CHEBI:29105"/>
        <label>2</label>
        <note>catalytic</note>
    </ligand>
</feature>
<keyword evidence="5" id="KW-0479">Metal-binding</keyword>
<dbReference type="HAMAP" id="MF_01492">
    <property type="entry name" value="RNase_J_arch"/>
    <property type="match status" value="1"/>
</dbReference>
<dbReference type="SMART" id="SM00849">
    <property type="entry name" value="Lactamase_B"/>
    <property type="match status" value="1"/>
</dbReference>
<feature type="binding site" evidence="5">
    <location>
        <position position="86"/>
    </location>
    <ligand>
        <name>Zn(2+)</name>
        <dbReference type="ChEBI" id="CHEBI:29105"/>
        <label>2</label>
        <note>catalytic</note>
    </ligand>
</feature>
<name>A0ABD5PUE1_9EURY</name>
<feature type="binding site" evidence="5">
    <location>
        <position position="83"/>
    </location>
    <ligand>
        <name>Zn(2+)</name>
        <dbReference type="ChEBI" id="CHEBI:29105"/>
        <label>1</label>
        <note>catalytic</note>
    </ligand>
</feature>
<sequence length="445" mass="49423">MEIEIATIGGYEEVGRQMTAVRAGTDIVIFDMGLNLSKVLIHDNIRTEGMHSLDLIDMGAIPDDRVMNDLEGDVQAIVPTHGHLDHIGAISKLAHRYDAPIVGTPFTIELVSDEVEEEQKFDFDNDLVKMEAGETMTIGDHGCELEFVNVTHSIIQAINPVLHTPEGAIVYGLDKRIDHTPVIGDPIDMDRFREIGREGVLCYIEDCTNANKKGRTPSENVAREHLRDVLYSMEDYDGAILASTFSSHIARVKSLIEFARDIGRTPILLGRSMETYSGTAKRIGVDFPSDVEMVGYRRSIEQTLERIMNDGKENFLPVVTGHQGEPRALLTRMARGETAFELEPGDKVVYSARVIPEPTNEGQRYQAEKLLGMQGARVYSDIHVSGHLCQEGHYTMLDALQPENIIPAHQDLRGFSGYVDLASDRGYTLGRDLHPTSNGNIIQIN</sequence>
<comment type="caution">
    <text evidence="7">The sequence shown here is derived from an EMBL/GenBank/DDBJ whole genome shotgun (WGS) entry which is preliminary data.</text>
</comment>
<dbReference type="Pfam" id="PF12706">
    <property type="entry name" value="Lactamase_B_2"/>
    <property type="match status" value="1"/>
</dbReference>
<feature type="binding site" evidence="5">
    <location>
        <position position="174"/>
    </location>
    <ligand>
        <name>Zn(2+)</name>
        <dbReference type="ChEBI" id="CHEBI:29105"/>
        <label>2</label>
        <note>catalytic</note>
    </ligand>
</feature>
<dbReference type="Proteomes" id="UP001595898">
    <property type="component" value="Unassembled WGS sequence"/>
</dbReference>
<keyword evidence="3 5" id="KW-0269">Exonuclease</keyword>
<feature type="binding site" evidence="5">
    <location>
        <begin position="383"/>
        <end position="387"/>
    </location>
    <ligand>
        <name>substrate</name>
    </ligand>
</feature>
<evidence type="ECO:0000313" key="7">
    <source>
        <dbReference type="EMBL" id="MFC4544058.1"/>
    </source>
</evidence>
<comment type="function">
    <text evidence="5">An RNase that has 5'-3' exonuclease activity. May be involved in RNA degradation.</text>
</comment>
<comment type="similarity">
    <text evidence="5">Belongs to the metallo-beta-lactamase superfamily. RNA-metabolizing metallo-beta-lactamase-like family. Archaeal RNase J subfamily.</text>
</comment>
<proteinExistence type="inferred from homology"/>
<dbReference type="GO" id="GO:0004534">
    <property type="term" value="F:5'-3' RNA exonuclease activity"/>
    <property type="evidence" value="ECO:0007669"/>
    <property type="project" value="UniProtKB-UniRule"/>
</dbReference>
<keyword evidence="4 5" id="KW-0694">RNA-binding</keyword>
<comment type="subunit">
    <text evidence="5">Homodimer.</text>
</comment>
<dbReference type="InterPro" id="IPR004613">
    <property type="entry name" value="RNase_J"/>
</dbReference>
<dbReference type="EMBL" id="JBHSFA010000009">
    <property type="protein sequence ID" value="MFC4544058.1"/>
    <property type="molecule type" value="Genomic_DNA"/>
</dbReference>
<dbReference type="EC" id="3.1.-.-" evidence="5"/>
<evidence type="ECO:0000256" key="2">
    <source>
        <dbReference type="ARBA" id="ARBA00022722"/>
    </source>
</evidence>
<feature type="binding site" evidence="5">
    <location>
        <position position="85"/>
    </location>
    <ligand>
        <name>Zn(2+)</name>
        <dbReference type="ChEBI" id="CHEBI:29105"/>
        <label>2</label>
        <note>catalytic</note>
    </ligand>
</feature>
<keyword evidence="1 5" id="KW-0963">Cytoplasm</keyword>
<dbReference type="InterPro" id="IPR001279">
    <property type="entry name" value="Metallo-B-lactamas"/>
</dbReference>
<dbReference type="InterPro" id="IPR030879">
    <property type="entry name" value="RNase_J_arc"/>
</dbReference>
<dbReference type="PANTHER" id="PTHR43694">
    <property type="entry name" value="RIBONUCLEASE J"/>
    <property type="match status" value="1"/>
</dbReference>
<dbReference type="InterPro" id="IPR036866">
    <property type="entry name" value="RibonucZ/Hydroxyglut_hydro"/>
</dbReference>
<dbReference type="SUPFAM" id="SSF56281">
    <property type="entry name" value="Metallo-hydrolase/oxidoreductase"/>
    <property type="match status" value="1"/>
</dbReference>
<comment type="subcellular location">
    <subcellularLocation>
        <location evidence="5">Cytoplasm</location>
    </subcellularLocation>
</comment>
<feature type="binding site" evidence="5">
    <location>
        <position position="152"/>
    </location>
    <ligand>
        <name>Zn(2+)</name>
        <dbReference type="ChEBI" id="CHEBI:29105"/>
        <label>1</label>
        <note>catalytic</note>
    </ligand>
</feature>
<evidence type="ECO:0000256" key="5">
    <source>
        <dbReference type="HAMAP-Rule" id="MF_01492"/>
    </source>
</evidence>